<protein>
    <submittedName>
        <fullName evidence="1">Uncharacterized protein</fullName>
    </submittedName>
</protein>
<accession>A0AA88SLZ7</accession>
<proteinExistence type="predicted"/>
<dbReference type="AlphaFoldDB" id="A0AA88SLZ7"/>
<dbReference type="EMBL" id="JAUPFM010000011">
    <property type="protein sequence ID" value="KAK2838118.1"/>
    <property type="molecule type" value="Genomic_DNA"/>
</dbReference>
<dbReference type="Proteomes" id="UP001187415">
    <property type="component" value="Unassembled WGS sequence"/>
</dbReference>
<sequence length="90" mass="10191">MVLQPLLRFQQTAHALSISPTSCAGDGIVSGVEVMMSRLQHQGIKRLLAEEPAVQKLQQDFVFRSTFCRVREEQQRTHEPPARIEKSLTC</sequence>
<name>A0AA88SLZ7_CHASR</name>
<comment type="caution">
    <text evidence="1">The sequence shown here is derived from an EMBL/GenBank/DDBJ whole genome shotgun (WGS) entry which is preliminary data.</text>
</comment>
<reference evidence="1" key="1">
    <citation type="submission" date="2023-07" db="EMBL/GenBank/DDBJ databases">
        <title>Chromosome-level Genome Assembly of Striped Snakehead (Channa striata).</title>
        <authorList>
            <person name="Liu H."/>
        </authorList>
    </citation>
    <scope>NUCLEOTIDE SEQUENCE</scope>
    <source>
        <strain evidence="1">Gz</strain>
        <tissue evidence="1">Muscle</tissue>
    </source>
</reference>
<evidence type="ECO:0000313" key="2">
    <source>
        <dbReference type="Proteomes" id="UP001187415"/>
    </source>
</evidence>
<organism evidence="1 2">
    <name type="scientific">Channa striata</name>
    <name type="common">Snakehead murrel</name>
    <name type="synonym">Ophicephalus striatus</name>
    <dbReference type="NCBI Taxonomy" id="64152"/>
    <lineage>
        <taxon>Eukaryota</taxon>
        <taxon>Metazoa</taxon>
        <taxon>Chordata</taxon>
        <taxon>Craniata</taxon>
        <taxon>Vertebrata</taxon>
        <taxon>Euteleostomi</taxon>
        <taxon>Actinopterygii</taxon>
        <taxon>Neopterygii</taxon>
        <taxon>Teleostei</taxon>
        <taxon>Neoteleostei</taxon>
        <taxon>Acanthomorphata</taxon>
        <taxon>Anabantaria</taxon>
        <taxon>Anabantiformes</taxon>
        <taxon>Channoidei</taxon>
        <taxon>Channidae</taxon>
        <taxon>Channa</taxon>
    </lineage>
</organism>
<evidence type="ECO:0000313" key="1">
    <source>
        <dbReference type="EMBL" id="KAK2838118.1"/>
    </source>
</evidence>
<keyword evidence="2" id="KW-1185">Reference proteome</keyword>
<gene>
    <name evidence="1" type="ORF">Q5P01_015330</name>
</gene>